<sequence length="224" mass="24740">MKYCTLFLGFVLVSAIHGQTNTFPIDGNVGIGTLSPQSKLDISGGNITIGDGGSGIPFKIWAGSSGSTNHMRIGTDFWHYGDSAIEIYQNYNGGTLQNPGRVIVNGALGVGTTNLGSYKLAVKGKIRAEEIKVETGWADYVFERDYDLPSLEEVEQHIKERGHLINIPSAKEVEANGVELGEMNKLLLEKIEELTLYTLQQQKELETQKKEIEELRKLIKDIKK</sequence>
<evidence type="ECO:0000313" key="4">
    <source>
        <dbReference type="Proteomes" id="UP000198940"/>
    </source>
</evidence>
<gene>
    <name evidence="1" type="ORF">SAMN04487891_109167</name>
    <name evidence="2" type="ORF">SAMN05216293_3540</name>
</gene>
<dbReference type="RefSeq" id="WP_072882219.1">
    <property type="nucleotide sequence ID" value="NZ_FOKU01000009.1"/>
</dbReference>
<protein>
    <recommendedName>
        <fullName evidence="5">Chaperone of endosialidase</fullName>
    </recommendedName>
</protein>
<dbReference type="OrthoDB" id="9808753at2"/>
<evidence type="ECO:0000313" key="3">
    <source>
        <dbReference type="Proteomes" id="UP000184031"/>
    </source>
</evidence>
<dbReference type="Proteomes" id="UP000198940">
    <property type="component" value="Unassembled WGS sequence"/>
</dbReference>
<dbReference type="STRING" id="1055723.SAMN05216293_3540"/>
<evidence type="ECO:0008006" key="5">
    <source>
        <dbReference type="Google" id="ProtNLM"/>
    </source>
</evidence>
<name>A0A1M7ATT7_9FLAO</name>
<dbReference type="EMBL" id="FOKU01000009">
    <property type="protein sequence ID" value="SFC36006.1"/>
    <property type="molecule type" value="Genomic_DNA"/>
</dbReference>
<reference evidence="2 3" key="1">
    <citation type="submission" date="2016-11" db="EMBL/GenBank/DDBJ databases">
        <authorList>
            <person name="Varghese N."/>
            <person name="Submissions S."/>
        </authorList>
    </citation>
    <scope>NUCLEOTIDE SEQUENCE [LARGE SCALE GENOMIC DNA]</scope>
    <source>
        <strain evidence="2 3">CGMCC 1.12174</strain>
        <strain evidence="1 4">DSM 26351</strain>
    </source>
</reference>
<evidence type="ECO:0000313" key="1">
    <source>
        <dbReference type="EMBL" id="SFC36006.1"/>
    </source>
</evidence>
<dbReference type="Proteomes" id="UP000184031">
    <property type="component" value="Unassembled WGS sequence"/>
</dbReference>
<evidence type="ECO:0000313" key="2">
    <source>
        <dbReference type="EMBL" id="SHL46154.1"/>
    </source>
</evidence>
<organism evidence="2 3">
    <name type="scientific">Flagellimonas taeanensis</name>
    <dbReference type="NCBI Taxonomy" id="1005926"/>
    <lineage>
        <taxon>Bacteria</taxon>
        <taxon>Pseudomonadati</taxon>
        <taxon>Bacteroidota</taxon>
        <taxon>Flavobacteriia</taxon>
        <taxon>Flavobacteriales</taxon>
        <taxon>Flavobacteriaceae</taxon>
        <taxon>Flagellimonas</taxon>
    </lineage>
</organism>
<accession>A0A1M7ATT7</accession>
<proteinExistence type="predicted"/>
<dbReference type="EMBL" id="FRAT01000010">
    <property type="protein sequence ID" value="SHL46154.1"/>
    <property type="molecule type" value="Genomic_DNA"/>
</dbReference>
<comment type="caution">
    <text evidence="2">The sequence shown here is derived from an EMBL/GenBank/DDBJ whole genome shotgun (WGS) entry which is preliminary data.</text>
</comment>
<dbReference type="AlphaFoldDB" id="A0A1M7ATT7"/>
<keyword evidence="4" id="KW-1185">Reference proteome</keyword>